<reference evidence="1" key="1">
    <citation type="submission" date="2018-02" db="EMBL/GenBank/DDBJ databases">
        <title>Rhizophora mucronata_Transcriptome.</title>
        <authorList>
            <person name="Meera S.P."/>
            <person name="Sreeshan A."/>
            <person name="Augustine A."/>
        </authorList>
    </citation>
    <scope>NUCLEOTIDE SEQUENCE</scope>
    <source>
        <tissue evidence="1">Leaf</tissue>
    </source>
</reference>
<protein>
    <submittedName>
        <fullName evidence="1">Uncharacterized protein</fullName>
    </submittedName>
</protein>
<organism evidence="1">
    <name type="scientific">Rhizophora mucronata</name>
    <name type="common">Asiatic mangrove</name>
    <dbReference type="NCBI Taxonomy" id="61149"/>
    <lineage>
        <taxon>Eukaryota</taxon>
        <taxon>Viridiplantae</taxon>
        <taxon>Streptophyta</taxon>
        <taxon>Embryophyta</taxon>
        <taxon>Tracheophyta</taxon>
        <taxon>Spermatophyta</taxon>
        <taxon>Magnoliopsida</taxon>
        <taxon>eudicotyledons</taxon>
        <taxon>Gunneridae</taxon>
        <taxon>Pentapetalae</taxon>
        <taxon>rosids</taxon>
        <taxon>fabids</taxon>
        <taxon>Malpighiales</taxon>
        <taxon>Rhizophoraceae</taxon>
        <taxon>Rhizophora</taxon>
    </lineage>
</organism>
<dbReference type="AlphaFoldDB" id="A0A2P2J3X1"/>
<accession>A0A2P2J3X1</accession>
<name>A0A2P2J3X1_RHIMU</name>
<evidence type="ECO:0000313" key="1">
    <source>
        <dbReference type="EMBL" id="MBW88169.1"/>
    </source>
</evidence>
<dbReference type="EMBL" id="GGEC01007686">
    <property type="protein sequence ID" value="MBW88169.1"/>
    <property type="molecule type" value="Transcribed_RNA"/>
</dbReference>
<sequence length="62" mass="7359">MQLCMGKSYREKGKRMKQLRRSDILRSHQVILLGCLRFFKHATTNERSVEGAYLMLSRDIRT</sequence>
<proteinExistence type="predicted"/>